<evidence type="ECO:0000313" key="3">
    <source>
        <dbReference type="Proteomes" id="UP000193558"/>
    </source>
</evidence>
<dbReference type="InterPro" id="IPR007813">
    <property type="entry name" value="PilN"/>
</dbReference>
<name>A0A1X1CTR9_9GAMM</name>
<dbReference type="Pfam" id="PF05137">
    <property type="entry name" value="PilN"/>
    <property type="match status" value="1"/>
</dbReference>
<keyword evidence="1" id="KW-1133">Transmembrane helix</keyword>
<protein>
    <submittedName>
        <fullName evidence="2">Fimbrial assembly protein</fullName>
    </submittedName>
</protein>
<keyword evidence="1" id="KW-0812">Transmembrane</keyword>
<comment type="caution">
    <text evidence="2">The sequence shown here is derived from an EMBL/GenBank/DDBJ whole genome shotgun (WGS) entry which is preliminary data.</text>
</comment>
<keyword evidence="1" id="KW-0472">Membrane</keyword>
<dbReference type="EMBL" id="MLFR01000020">
    <property type="protein sequence ID" value="ORM67805.1"/>
    <property type="molecule type" value="Genomic_DNA"/>
</dbReference>
<reference evidence="2 3" key="1">
    <citation type="journal article" date="2017" name="Antonie Van Leeuwenhoek">
        <title>Phylogenomic resolution of the bacterial genus Pantoea and its relationship with Erwinia and Tatumella.</title>
        <authorList>
            <person name="Palmer M."/>
            <person name="Steenkamp E.T."/>
            <person name="Coetzee M.P."/>
            <person name="Chan W.Y."/>
            <person name="van Zyl E."/>
            <person name="De Maayer P."/>
            <person name="Coutinho T.A."/>
            <person name="Blom J."/>
            <person name="Smits T.H."/>
            <person name="Duffy B."/>
            <person name="Venter S.N."/>
        </authorList>
    </citation>
    <scope>NUCLEOTIDE SEQUENCE [LARGE SCALE GENOMIC DNA]</scope>
    <source>
        <strain evidence="2 3">LMG 26275</strain>
    </source>
</reference>
<dbReference type="AlphaFoldDB" id="A0A1X1CTR9"/>
<feature type="transmembrane region" description="Helical" evidence="1">
    <location>
        <begin position="21"/>
        <end position="41"/>
    </location>
</feature>
<accession>A0A1X1CTR9</accession>
<dbReference type="OrthoDB" id="6519106at2"/>
<dbReference type="InterPro" id="IPR052534">
    <property type="entry name" value="Extracell_DNA_Util/SecSys_Comp"/>
</dbReference>
<evidence type="ECO:0000313" key="2">
    <source>
        <dbReference type="EMBL" id="ORM67805.1"/>
    </source>
</evidence>
<gene>
    <name evidence="2" type="ORF">HA51_17525</name>
</gene>
<dbReference type="Proteomes" id="UP000193558">
    <property type="component" value="Unassembled WGS sequence"/>
</dbReference>
<organism evidence="2 3">
    <name type="scientific">Pantoea rwandensis</name>
    <dbReference type="NCBI Taxonomy" id="1076550"/>
    <lineage>
        <taxon>Bacteria</taxon>
        <taxon>Pseudomonadati</taxon>
        <taxon>Pseudomonadota</taxon>
        <taxon>Gammaproteobacteria</taxon>
        <taxon>Enterobacterales</taxon>
        <taxon>Erwiniaceae</taxon>
        <taxon>Pantoea</taxon>
    </lineage>
</organism>
<sequence length="180" mass="21511">MLAVNLLPWRTQQWQRRRQQSFSLLGGTLATTGLIIMVLWWRGDEQYLQQQVMLTDASQRRDVLQQQLALQHSLLQQRDGLLQVQRALQQKRQEHRRWQQFWQQLPTLMPDALWLNRVERRQRMLLFEGQAQSMLAVRDFRQRLVTQSLFANVKPGSVQRQASGEYRFVLQARVQEMADE</sequence>
<proteinExistence type="predicted"/>
<dbReference type="PANTHER" id="PTHR40278">
    <property type="entry name" value="DNA UTILIZATION PROTEIN HOFN"/>
    <property type="match status" value="1"/>
</dbReference>
<dbReference type="PANTHER" id="PTHR40278:SF1">
    <property type="entry name" value="DNA UTILIZATION PROTEIN HOFN"/>
    <property type="match status" value="1"/>
</dbReference>
<evidence type="ECO:0000256" key="1">
    <source>
        <dbReference type="SAM" id="Phobius"/>
    </source>
</evidence>